<dbReference type="RefSeq" id="WP_183632889.1">
    <property type="nucleotide sequence ID" value="NZ_BAABLE010000011.1"/>
</dbReference>
<protein>
    <recommendedName>
        <fullName evidence="1">diguanylate cyclase</fullName>
        <ecNumber evidence="1">2.7.7.65</ecNumber>
    </recommendedName>
</protein>
<dbReference type="SUPFAM" id="SSF55781">
    <property type="entry name" value="GAF domain-like"/>
    <property type="match status" value="1"/>
</dbReference>
<dbReference type="InterPro" id="IPR050469">
    <property type="entry name" value="Diguanylate_Cyclase"/>
</dbReference>
<dbReference type="AlphaFoldDB" id="A0A840BJT8"/>
<dbReference type="GO" id="GO:0005886">
    <property type="term" value="C:plasma membrane"/>
    <property type="evidence" value="ECO:0007669"/>
    <property type="project" value="TreeGrafter"/>
</dbReference>
<dbReference type="SMART" id="SM00267">
    <property type="entry name" value="GGDEF"/>
    <property type="match status" value="1"/>
</dbReference>
<name>A0A840BJT8_9RHOO</name>
<dbReference type="PANTHER" id="PTHR45138">
    <property type="entry name" value="REGULATORY COMPONENTS OF SENSORY TRANSDUCTION SYSTEM"/>
    <property type="match status" value="1"/>
</dbReference>
<dbReference type="GO" id="GO:1902201">
    <property type="term" value="P:negative regulation of bacterial-type flagellum-dependent cell motility"/>
    <property type="evidence" value="ECO:0007669"/>
    <property type="project" value="TreeGrafter"/>
</dbReference>
<evidence type="ECO:0000256" key="2">
    <source>
        <dbReference type="ARBA" id="ARBA00034247"/>
    </source>
</evidence>
<dbReference type="Proteomes" id="UP000561045">
    <property type="component" value="Unassembled WGS sequence"/>
</dbReference>
<proteinExistence type="predicted"/>
<dbReference type="CDD" id="cd01949">
    <property type="entry name" value="GGDEF"/>
    <property type="match status" value="1"/>
</dbReference>
<dbReference type="Gene3D" id="3.30.450.40">
    <property type="match status" value="1"/>
</dbReference>
<evidence type="ECO:0000256" key="1">
    <source>
        <dbReference type="ARBA" id="ARBA00012528"/>
    </source>
</evidence>
<comment type="caution">
    <text evidence="4">The sequence shown here is derived from an EMBL/GenBank/DDBJ whole genome shotgun (WGS) entry which is preliminary data.</text>
</comment>
<reference evidence="4 5" key="1">
    <citation type="submission" date="2020-08" db="EMBL/GenBank/DDBJ databases">
        <title>Genomic Encyclopedia of Type Strains, Phase IV (KMG-IV): sequencing the most valuable type-strain genomes for metagenomic binning, comparative biology and taxonomic classification.</title>
        <authorList>
            <person name="Goeker M."/>
        </authorList>
    </citation>
    <scope>NUCLEOTIDE SEQUENCE [LARGE SCALE GENOMIC DNA]</scope>
    <source>
        <strain evidence="4 5">DSM 106739</strain>
    </source>
</reference>
<dbReference type="EMBL" id="JACIET010000001">
    <property type="protein sequence ID" value="MBB4011872.1"/>
    <property type="molecule type" value="Genomic_DNA"/>
</dbReference>
<dbReference type="InterPro" id="IPR029787">
    <property type="entry name" value="Nucleotide_cyclase"/>
</dbReference>
<evidence type="ECO:0000313" key="4">
    <source>
        <dbReference type="EMBL" id="MBB4011872.1"/>
    </source>
</evidence>
<dbReference type="PANTHER" id="PTHR45138:SF9">
    <property type="entry name" value="DIGUANYLATE CYCLASE DGCM-RELATED"/>
    <property type="match status" value="1"/>
</dbReference>
<feature type="domain" description="GGDEF" evidence="3">
    <location>
        <begin position="212"/>
        <end position="344"/>
    </location>
</feature>
<evidence type="ECO:0000259" key="3">
    <source>
        <dbReference type="PROSITE" id="PS50887"/>
    </source>
</evidence>
<dbReference type="GO" id="GO:0052621">
    <property type="term" value="F:diguanylate cyclase activity"/>
    <property type="evidence" value="ECO:0007669"/>
    <property type="project" value="UniProtKB-EC"/>
</dbReference>
<dbReference type="InterPro" id="IPR000160">
    <property type="entry name" value="GGDEF_dom"/>
</dbReference>
<comment type="catalytic activity">
    <reaction evidence="2">
        <text>2 GTP = 3',3'-c-di-GMP + 2 diphosphate</text>
        <dbReference type="Rhea" id="RHEA:24898"/>
        <dbReference type="ChEBI" id="CHEBI:33019"/>
        <dbReference type="ChEBI" id="CHEBI:37565"/>
        <dbReference type="ChEBI" id="CHEBI:58805"/>
        <dbReference type="EC" id="2.7.7.65"/>
    </reaction>
</comment>
<dbReference type="InterPro" id="IPR029016">
    <property type="entry name" value="GAF-like_dom_sf"/>
</dbReference>
<dbReference type="InterPro" id="IPR043128">
    <property type="entry name" value="Rev_trsase/Diguanyl_cyclase"/>
</dbReference>
<keyword evidence="5" id="KW-1185">Reference proteome</keyword>
<dbReference type="PROSITE" id="PS50887">
    <property type="entry name" value="GGDEF"/>
    <property type="match status" value="1"/>
</dbReference>
<dbReference type="Gene3D" id="3.30.70.270">
    <property type="match status" value="1"/>
</dbReference>
<dbReference type="SUPFAM" id="SSF55073">
    <property type="entry name" value="Nucleotide cyclase"/>
    <property type="match status" value="1"/>
</dbReference>
<dbReference type="GO" id="GO:0043709">
    <property type="term" value="P:cell adhesion involved in single-species biofilm formation"/>
    <property type="evidence" value="ECO:0007669"/>
    <property type="project" value="TreeGrafter"/>
</dbReference>
<dbReference type="NCBIfam" id="TIGR00254">
    <property type="entry name" value="GGDEF"/>
    <property type="match status" value="1"/>
</dbReference>
<sequence length="344" mass="37723">MQASGQIAALDLVGEAIHELLQASRSLLAVPVADSMVLQGFDAYGRLTAEGSDPLLLHFARRATKHGRPLSVTALDRDALACAGSSEWAPDSALSAVPFPGIGQSGALCLIWRDARAMRDGDIPLIRHIGQLATAALVNAKLREGLEQRIKADSESSERTHHAHAEEITRHNQTERELHRLSVTDIMTGLLNRRGFEFYASQSLSIAREQYLQGLLLFADINDLKRVNDAYGHERGDELIQDCAGVLRDAFRKSDVVARLGGDEFAVFSVDAESPDAVQQRVDQRLKAFAETHARPYPISMSIGVLECPSSSDESLTQMLAQADRLMYTQKRSSAPRRATNVQQ</sequence>
<accession>A0A840BJT8</accession>
<dbReference type="EC" id="2.7.7.65" evidence="1"/>
<dbReference type="Pfam" id="PF00990">
    <property type="entry name" value="GGDEF"/>
    <property type="match status" value="1"/>
</dbReference>
<organism evidence="4 5">
    <name type="scientific">Niveibacterium umoris</name>
    <dbReference type="NCBI Taxonomy" id="1193620"/>
    <lineage>
        <taxon>Bacteria</taxon>
        <taxon>Pseudomonadati</taxon>
        <taxon>Pseudomonadota</taxon>
        <taxon>Betaproteobacteria</taxon>
        <taxon>Rhodocyclales</taxon>
        <taxon>Rhodocyclaceae</taxon>
        <taxon>Niveibacterium</taxon>
    </lineage>
</organism>
<evidence type="ECO:0000313" key="5">
    <source>
        <dbReference type="Proteomes" id="UP000561045"/>
    </source>
</evidence>
<gene>
    <name evidence="4" type="ORF">GGR36_001180</name>
</gene>